<keyword evidence="5" id="KW-1133">Transmembrane helix</keyword>
<dbReference type="GO" id="GO:0016020">
    <property type="term" value="C:membrane"/>
    <property type="evidence" value="ECO:0007669"/>
    <property type="project" value="UniProtKB-SubCell"/>
</dbReference>
<dbReference type="Proteomes" id="UP001162131">
    <property type="component" value="Unassembled WGS sequence"/>
</dbReference>
<dbReference type="PANTHER" id="PTHR22811">
    <property type="entry name" value="TRANSMEMBRANE EMP24 DOMAIN-CONTAINING PROTEIN"/>
    <property type="match status" value="1"/>
</dbReference>
<evidence type="ECO:0000256" key="1">
    <source>
        <dbReference type="ARBA" id="ARBA00004479"/>
    </source>
</evidence>
<dbReference type="Pfam" id="PF01105">
    <property type="entry name" value="EMP24_GP25L"/>
    <property type="match status" value="1"/>
</dbReference>
<dbReference type="PROSITE" id="PS50866">
    <property type="entry name" value="GOLD"/>
    <property type="match status" value="1"/>
</dbReference>
<dbReference type="SMART" id="SM01190">
    <property type="entry name" value="EMP24_GP25L"/>
    <property type="match status" value="1"/>
</dbReference>
<protein>
    <recommendedName>
        <fullName evidence="9">GOLD domain-containing protein</fullName>
    </recommendedName>
</protein>
<evidence type="ECO:0000256" key="2">
    <source>
        <dbReference type="ARBA" id="ARBA00007104"/>
    </source>
</evidence>
<dbReference type="AlphaFoldDB" id="A0AAU9IA10"/>
<evidence type="ECO:0000256" key="4">
    <source>
        <dbReference type="ARBA" id="ARBA00022729"/>
    </source>
</evidence>
<organism evidence="10 11">
    <name type="scientific">Blepharisma stoltei</name>
    <dbReference type="NCBI Taxonomy" id="1481888"/>
    <lineage>
        <taxon>Eukaryota</taxon>
        <taxon>Sar</taxon>
        <taxon>Alveolata</taxon>
        <taxon>Ciliophora</taxon>
        <taxon>Postciliodesmatophora</taxon>
        <taxon>Heterotrichea</taxon>
        <taxon>Heterotrichida</taxon>
        <taxon>Blepharismidae</taxon>
        <taxon>Blepharisma</taxon>
    </lineage>
</organism>
<comment type="similarity">
    <text evidence="2 7">Belongs to the EMP24/GP25L family.</text>
</comment>
<evidence type="ECO:0000256" key="8">
    <source>
        <dbReference type="SAM" id="Coils"/>
    </source>
</evidence>
<keyword evidence="4" id="KW-0732">Signal</keyword>
<keyword evidence="11" id="KW-1185">Reference proteome</keyword>
<comment type="caution">
    <text evidence="10">The sequence shown here is derived from an EMBL/GenBank/DDBJ whole genome shotgun (WGS) entry which is preliminary data.</text>
</comment>
<proteinExistence type="inferred from homology"/>
<dbReference type="InterPro" id="IPR015720">
    <property type="entry name" value="Emp24-like"/>
</dbReference>
<feature type="coiled-coil region" evidence="8">
    <location>
        <begin position="119"/>
        <end position="146"/>
    </location>
</feature>
<keyword evidence="3 7" id="KW-0812">Transmembrane</keyword>
<evidence type="ECO:0000313" key="11">
    <source>
        <dbReference type="Proteomes" id="UP001162131"/>
    </source>
</evidence>
<reference evidence="10" key="1">
    <citation type="submission" date="2021-09" db="EMBL/GenBank/DDBJ databases">
        <authorList>
            <consortium name="AG Swart"/>
            <person name="Singh M."/>
            <person name="Singh A."/>
            <person name="Seah K."/>
            <person name="Emmerich C."/>
        </authorList>
    </citation>
    <scope>NUCLEOTIDE SEQUENCE</scope>
    <source>
        <strain evidence="10">ATCC30299</strain>
    </source>
</reference>
<comment type="subcellular location">
    <subcellularLocation>
        <location evidence="1 7">Membrane</location>
        <topology evidence="1 7">Single-pass type I membrane protein</topology>
    </subcellularLocation>
</comment>
<accession>A0AAU9IA10</accession>
<sequence>MIILLSIFLPLTTGVFFDIPGHTEKCFREFTIVGSEVHGSYVVSGRADYNVRAIVTNPDDEIIYKSPYRSREGNFVFHSERGGYYKVCFKSIDGKLKTVNFEFSVKNKENNSVAKHDELQPLLKNLNEMENSLERVKNNIKFYQRREAVHRDLTENTCDWVLRSAFLKLVALVLISSVQIYLIKKSIGGKEFVV</sequence>
<evidence type="ECO:0000313" key="10">
    <source>
        <dbReference type="EMBL" id="CAG9311057.1"/>
    </source>
</evidence>
<evidence type="ECO:0000256" key="6">
    <source>
        <dbReference type="ARBA" id="ARBA00023136"/>
    </source>
</evidence>
<keyword evidence="6" id="KW-0472">Membrane</keyword>
<keyword evidence="8" id="KW-0175">Coiled coil</keyword>
<feature type="domain" description="GOLD" evidence="9">
    <location>
        <begin position="24"/>
        <end position="105"/>
    </location>
</feature>
<dbReference type="InterPro" id="IPR009038">
    <property type="entry name" value="GOLD_dom"/>
</dbReference>
<gene>
    <name evidence="10" type="ORF">BSTOLATCC_MIC2761</name>
</gene>
<evidence type="ECO:0000256" key="5">
    <source>
        <dbReference type="ARBA" id="ARBA00022989"/>
    </source>
</evidence>
<evidence type="ECO:0000256" key="3">
    <source>
        <dbReference type="ARBA" id="ARBA00022692"/>
    </source>
</evidence>
<evidence type="ECO:0000259" key="9">
    <source>
        <dbReference type="PROSITE" id="PS50866"/>
    </source>
</evidence>
<name>A0AAU9IA10_9CILI</name>
<dbReference type="EMBL" id="CAJZBQ010000003">
    <property type="protein sequence ID" value="CAG9311057.1"/>
    <property type="molecule type" value="Genomic_DNA"/>
</dbReference>
<evidence type="ECO:0000256" key="7">
    <source>
        <dbReference type="RuleBase" id="RU003827"/>
    </source>
</evidence>